<evidence type="ECO:0000259" key="3">
    <source>
        <dbReference type="PROSITE" id="PS50968"/>
    </source>
</evidence>
<feature type="domain" description="Lipoyl-binding" evidence="3">
    <location>
        <begin position="21"/>
        <end position="103"/>
    </location>
</feature>
<dbReference type="InterPro" id="IPR033753">
    <property type="entry name" value="GCV_H/Fam206"/>
</dbReference>
<reference evidence="4 5" key="1">
    <citation type="submission" date="2016-03" db="EMBL/GenBank/DDBJ databases">
        <authorList>
            <person name="Ploux O."/>
        </authorList>
    </citation>
    <scope>NUCLEOTIDE SEQUENCE [LARGE SCALE GENOMIC DNA]</scope>
    <source>
        <strain evidence="4 5">BER2</strain>
    </source>
</reference>
<dbReference type="GO" id="GO:0005960">
    <property type="term" value="C:glycine cleavage complex"/>
    <property type="evidence" value="ECO:0007669"/>
    <property type="project" value="InterPro"/>
</dbReference>
<comment type="caution">
    <text evidence="4">The sequence shown here is derived from an EMBL/GenBank/DDBJ whole genome shotgun (WGS) entry which is preliminary data.</text>
</comment>
<dbReference type="PANTHER" id="PTHR11715">
    <property type="entry name" value="GLYCINE CLEAVAGE SYSTEM H PROTEIN"/>
    <property type="match status" value="1"/>
</dbReference>
<evidence type="ECO:0000313" key="5">
    <source>
        <dbReference type="Proteomes" id="UP000075391"/>
    </source>
</evidence>
<dbReference type="Gene3D" id="2.40.50.100">
    <property type="match status" value="1"/>
</dbReference>
<dbReference type="CDD" id="cd06848">
    <property type="entry name" value="GCS_H"/>
    <property type="match status" value="1"/>
</dbReference>
<proteinExistence type="predicted"/>
<keyword evidence="1" id="KW-0450">Lipoyl</keyword>
<dbReference type="PROSITE" id="PS50968">
    <property type="entry name" value="BIOTINYL_LIPOYL"/>
    <property type="match status" value="1"/>
</dbReference>
<accession>A0A150WC52</accession>
<dbReference type="AlphaFoldDB" id="A0A150WC52"/>
<gene>
    <name evidence="4" type="ORF">AZI85_11515</name>
</gene>
<dbReference type="EMBL" id="LUKF01000019">
    <property type="protein sequence ID" value="KYG60624.1"/>
    <property type="molecule type" value="Genomic_DNA"/>
</dbReference>
<dbReference type="InterPro" id="IPR011053">
    <property type="entry name" value="Single_hybrid_motif"/>
</dbReference>
<dbReference type="GO" id="GO:0005737">
    <property type="term" value="C:cytoplasm"/>
    <property type="evidence" value="ECO:0007669"/>
    <property type="project" value="TreeGrafter"/>
</dbReference>
<feature type="compositionally biased region" description="Acidic residues" evidence="2">
    <location>
        <begin position="104"/>
        <end position="133"/>
    </location>
</feature>
<dbReference type="SUPFAM" id="SSF51230">
    <property type="entry name" value="Single hybrid motif"/>
    <property type="match status" value="1"/>
</dbReference>
<dbReference type="Pfam" id="PF01597">
    <property type="entry name" value="GCV_H"/>
    <property type="match status" value="1"/>
</dbReference>
<evidence type="ECO:0000256" key="1">
    <source>
        <dbReference type="ARBA" id="ARBA00022823"/>
    </source>
</evidence>
<dbReference type="OrthoDB" id="5293986at2"/>
<dbReference type="GO" id="GO:0009249">
    <property type="term" value="P:protein lipoylation"/>
    <property type="evidence" value="ECO:0007669"/>
    <property type="project" value="TreeGrafter"/>
</dbReference>
<dbReference type="RefSeq" id="WP_063244900.1">
    <property type="nucleotide sequence ID" value="NZ_CP168967.1"/>
</dbReference>
<dbReference type="GO" id="GO:0019464">
    <property type="term" value="P:glycine decarboxylation via glycine cleavage system"/>
    <property type="evidence" value="ECO:0007669"/>
    <property type="project" value="InterPro"/>
</dbReference>
<evidence type="ECO:0000256" key="2">
    <source>
        <dbReference type="SAM" id="MobiDB-lite"/>
    </source>
</evidence>
<dbReference type="PANTHER" id="PTHR11715:SF3">
    <property type="entry name" value="GLYCINE CLEAVAGE SYSTEM H PROTEIN-RELATED"/>
    <property type="match status" value="1"/>
</dbReference>
<feature type="region of interest" description="Disordered" evidence="2">
    <location>
        <begin position="101"/>
        <end position="133"/>
    </location>
</feature>
<name>A0A150WC52_BDEBC</name>
<dbReference type="Proteomes" id="UP000075391">
    <property type="component" value="Unassembled WGS sequence"/>
</dbReference>
<dbReference type="InterPro" id="IPR000089">
    <property type="entry name" value="Biotin_lipoyl"/>
</dbReference>
<sequence>MASDDVRNFMGYLWIRQEDGVITIGINEDGLEDFEEISSVELPAEQEKIDADVVIGTLETDDGPLDIYSPVSGTVIEVNTQVVEDPSIIVEDPYEEGWLIRIEADEDYDDEDEDEDDDDDDDEDDEDYEDDED</sequence>
<protein>
    <submittedName>
        <fullName evidence="4">Glycine cleavage system protein H</fullName>
    </submittedName>
</protein>
<organism evidence="4 5">
    <name type="scientific">Bdellovibrio bacteriovorus</name>
    <dbReference type="NCBI Taxonomy" id="959"/>
    <lineage>
        <taxon>Bacteria</taxon>
        <taxon>Pseudomonadati</taxon>
        <taxon>Bdellovibrionota</taxon>
        <taxon>Bdellovibrionia</taxon>
        <taxon>Bdellovibrionales</taxon>
        <taxon>Pseudobdellovibrionaceae</taxon>
        <taxon>Bdellovibrio</taxon>
    </lineage>
</organism>
<dbReference type="InterPro" id="IPR002930">
    <property type="entry name" value="GCV_H"/>
</dbReference>
<evidence type="ECO:0000313" key="4">
    <source>
        <dbReference type="EMBL" id="KYG60624.1"/>
    </source>
</evidence>